<dbReference type="SMART" id="SM00220">
    <property type="entry name" value="S_TKc"/>
    <property type="match status" value="1"/>
</dbReference>
<protein>
    <submittedName>
        <fullName evidence="7">Leucine-rich repeat serine/threonine-protein kinase 1-like</fullName>
    </submittedName>
</protein>
<dbReference type="SUPFAM" id="SSF50978">
    <property type="entry name" value="WD40 repeat-like"/>
    <property type="match status" value="1"/>
</dbReference>
<dbReference type="EMBL" id="JAKMXF010000347">
    <property type="protein sequence ID" value="KAI6647047.1"/>
    <property type="molecule type" value="Genomic_DNA"/>
</dbReference>
<keyword evidence="7" id="KW-0418">Kinase</keyword>
<dbReference type="InterPro" id="IPR002110">
    <property type="entry name" value="Ankyrin_rpt"/>
</dbReference>
<keyword evidence="4" id="KW-0067">ATP-binding</keyword>
<dbReference type="Proteomes" id="UP001165289">
    <property type="component" value="Unassembled WGS sequence"/>
</dbReference>
<keyword evidence="3" id="KW-0547">Nucleotide-binding</keyword>
<dbReference type="Pfam" id="PF00069">
    <property type="entry name" value="Pkinase"/>
    <property type="match status" value="1"/>
</dbReference>
<dbReference type="Pfam" id="PF13855">
    <property type="entry name" value="LRR_8"/>
    <property type="match status" value="1"/>
</dbReference>
<dbReference type="Pfam" id="PF12796">
    <property type="entry name" value="Ank_2"/>
    <property type="match status" value="1"/>
</dbReference>
<evidence type="ECO:0000313" key="8">
    <source>
        <dbReference type="Proteomes" id="UP001165289"/>
    </source>
</evidence>
<dbReference type="InterPro" id="IPR003591">
    <property type="entry name" value="Leu-rich_rpt_typical-subtyp"/>
</dbReference>
<dbReference type="InterPro" id="IPR008271">
    <property type="entry name" value="Ser/Thr_kinase_AS"/>
</dbReference>
<dbReference type="InterPro" id="IPR050647">
    <property type="entry name" value="Plant_LRR-RLKs"/>
</dbReference>
<evidence type="ECO:0000256" key="4">
    <source>
        <dbReference type="ARBA" id="ARBA00022840"/>
    </source>
</evidence>
<evidence type="ECO:0000259" key="6">
    <source>
        <dbReference type="PROSITE" id="PS50011"/>
    </source>
</evidence>
<dbReference type="PROSITE" id="PS00108">
    <property type="entry name" value="PROTEIN_KINASE_ST"/>
    <property type="match status" value="1"/>
</dbReference>
<dbReference type="PANTHER" id="PTHR48056">
    <property type="entry name" value="LRR RECEPTOR-LIKE SERINE/THREONINE-PROTEIN KINASE-RELATED"/>
    <property type="match status" value="1"/>
</dbReference>
<dbReference type="SUPFAM" id="SSF52058">
    <property type="entry name" value="L domain-like"/>
    <property type="match status" value="1"/>
</dbReference>
<dbReference type="SUPFAM" id="SSF56112">
    <property type="entry name" value="Protein kinase-like (PK-like)"/>
    <property type="match status" value="1"/>
</dbReference>
<accession>A0AAV7JE34</accession>
<dbReference type="PROSITE" id="PS50011">
    <property type="entry name" value="PROTEIN_KINASE_DOM"/>
    <property type="match status" value="1"/>
</dbReference>
<evidence type="ECO:0000256" key="5">
    <source>
        <dbReference type="PROSITE-ProRule" id="PRU00023"/>
    </source>
</evidence>
<dbReference type="GO" id="GO:0004672">
    <property type="term" value="F:protein kinase activity"/>
    <property type="evidence" value="ECO:0007669"/>
    <property type="project" value="InterPro"/>
</dbReference>
<evidence type="ECO:0000313" key="7">
    <source>
        <dbReference type="EMBL" id="KAI6647047.1"/>
    </source>
</evidence>
<dbReference type="InterPro" id="IPR036770">
    <property type="entry name" value="Ankyrin_rpt-contain_sf"/>
</dbReference>
<dbReference type="PROSITE" id="PS50088">
    <property type="entry name" value="ANK_REPEAT"/>
    <property type="match status" value="2"/>
</dbReference>
<dbReference type="Gene3D" id="3.80.10.10">
    <property type="entry name" value="Ribonuclease Inhibitor"/>
    <property type="match status" value="1"/>
</dbReference>
<keyword evidence="8" id="KW-1185">Reference proteome</keyword>
<dbReference type="PROSITE" id="PS50297">
    <property type="entry name" value="ANK_REP_REGION"/>
    <property type="match status" value="2"/>
</dbReference>
<feature type="repeat" description="ANK" evidence="5">
    <location>
        <begin position="38"/>
        <end position="60"/>
    </location>
</feature>
<keyword evidence="1" id="KW-0433">Leucine-rich repeat</keyword>
<gene>
    <name evidence="7" type="ORF">LOD99_8971</name>
</gene>
<feature type="repeat" description="ANK" evidence="5">
    <location>
        <begin position="74"/>
        <end position="106"/>
    </location>
</feature>
<comment type="caution">
    <text evidence="7">The sequence shown here is derived from an EMBL/GenBank/DDBJ whole genome shotgun (WGS) entry which is preliminary data.</text>
</comment>
<dbReference type="Gene3D" id="1.25.40.20">
    <property type="entry name" value="Ankyrin repeat-containing domain"/>
    <property type="match status" value="1"/>
</dbReference>
<evidence type="ECO:0000256" key="3">
    <source>
        <dbReference type="ARBA" id="ARBA00022741"/>
    </source>
</evidence>
<evidence type="ECO:0000256" key="2">
    <source>
        <dbReference type="ARBA" id="ARBA00022737"/>
    </source>
</evidence>
<organism evidence="7 8">
    <name type="scientific">Oopsacas minuta</name>
    <dbReference type="NCBI Taxonomy" id="111878"/>
    <lineage>
        <taxon>Eukaryota</taxon>
        <taxon>Metazoa</taxon>
        <taxon>Porifera</taxon>
        <taxon>Hexactinellida</taxon>
        <taxon>Hexasterophora</taxon>
        <taxon>Lyssacinosida</taxon>
        <taxon>Leucopsacidae</taxon>
        <taxon>Oopsacas</taxon>
    </lineage>
</organism>
<dbReference type="SMART" id="SM00369">
    <property type="entry name" value="LRR_TYP"/>
    <property type="match status" value="3"/>
</dbReference>
<keyword evidence="5" id="KW-0040">ANK repeat</keyword>
<proteinExistence type="predicted"/>
<dbReference type="PANTHER" id="PTHR48056:SF81">
    <property type="entry name" value="RECEPTOR PROTEIN-TYROSINE KINASE CEPR1"/>
    <property type="match status" value="1"/>
</dbReference>
<dbReference type="SUPFAM" id="SSF48403">
    <property type="entry name" value="Ankyrin repeat"/>
    <property type="match status" value="1"/>
</dbReference>
<dbReference type="SMART" id="SM00248">
    <property type="entry name" value="ANK"/>
    <property type="match status" value="3"/>
</dbReference>
<keyword evidence="7" id="KW-0808">Transferase</keyword>
<keyword evidence="2" id="KW-0677">Repeat</keyword>
<dbReference type="InterPro" id="IPR011009">
    <property type="entry name" value="Kinase-like_dom_sf"/>
</dbReference>
<dbReference type="InterPro" id="IPR036322">
    <property type="entry name" value="WD40_repeat_dom_sf"/>
</dbReference>
<dbReference type="GO" id="GO:0005524">
    <property type="term" value="F:ATP binding"/>
    <property type="evidence" value="ECO:0007669"/>
    <property type="project" value="UniProtKB-KW"/>
</dbReference>
<dbReference type="InterPro" id="IPR000719">
    <property type="entry name" value="Prot_kinase_dom"/>
</dbReference>
<dbReference type="InterPro" id="IPR001611">
    <property type="entry name" value="Leu-rich_rpt"/>
</dbReference>
<evidence type="ECO:0000256" key="1">
    <source>
        <dbReference type="ARBA" id="ARBA00022614"/>
    </source>
</evidence>
<name>A0AAV7JE34_9METZ</name>
<dbReference type="Gene3D" id="1.10.510.10">
    <property type="entry name" value="Transferase(Phosphotransferase) domain 1"/>
    <property type="match status" value="1"/>
</dbReference>
<feature type="domain" description="Protein kinase" evidence="6">
    <location>
        <begin position="1137"/>
        <end position="1403"/>
    </location>
</feature>
<sequence length="1873" mass="216344">MSINDINEWCRNGNIQQLKRMHERGALIRNLNNSTGVYGYKPLHVAAAKNQRDVIEYLLSIDDPRNHIEGRASSNYTPLHLAVSFVNINCVEVLLSHNSDTEAKDIYGKTPLNIAIENDSKKIIIILKKERLNRTILIYIDIPPEDTAGKDGIHKQIRELMDDIRTNHKKDMEAAFKKAIEITLSKLKKMENPRITNGIDILGMIIITNRMVVYLDNIEFCSDAKNLYIFGWYLTLIRAINYDAKEVIHCLLNMKTITLQNSHIHPEFFPHIRKSKINDMIEYIKPNWESIKISLKFPIRIANAYNSHNVSQYLEWILPQHGISTWCVKHQCNPAQFIPEERDHSCDIITFVNWSHLKVAKLPPKVFEGPLPNVEKLSLSNNVLRCVPRQLIHFKSMQYLNLSYNNITTMIPCQLLALDSLKKLDFSHNQITNISPNQNEGSLLCQSLEKLILSHNNFREIRNDFSMPNLSLIDLSNNQLKNFPVFLSNSITLCELKLTKNPNLKSLPGFLGDFEHLNDIEIDLKNFSPALSVNTNRDNIARDIKKCLTGGRHINALKVFCIGDNESIKVDFLRRLMNERDFPRCDLDIPLHTFNWENASINGGNITIWNVRNKNIEVTSKVLKNISELRSVIYLVVDAEKGPGEHVKKWVTEIIKINDSYWKYDWISCVNVVTLGSAEKSITKSMKICEYDFTLYTESQIRQVREEICYNKYKSIVSFRENRINITIEEEMICSDYNQIYQSFLGLISKNKLSELRDPIVDKEKFIGYFKETPEYETVQLLETTGRIVELLKLLERFGLIVYLDEIRDTPIVLKPCALYNSLIKIVTEDLSYQKLGLFSMQKFITYIKTEPPSIIIFQNTYSYMLLLRKLNLIMVLSKQYFIVPSKLPSIQKEINIDHEFRPSWKTTPVEEDGIDYNHRIFLLKHMSREYCNELIADILYETPILSAIVTNKPMQPNDLIFNNKPSEKINPTIFSGIEPARSRAHSSDDFELVSNDNSRTVQVWKNNLLYVDSKNAIKLLVREYSGGNGKGIEIVTARDPLKLGDSFLFRVKTSIYQTFLGLDVVDLLAVPYKQLRDEKNPYLIDSFYKYANLRSNVRCCVSSGSISKEALMTFAPELSIDHSYNGMKFQNIPYQPNDLSTKLGGKNSCVYRGRFQNELVAVKEFRYDLGNSKLRVRHEMLKEAKLLSEYRHSCLINIIGVSSASLSRCFIVLKLAPFGELGSFLKKNNPLKPRILYFRFTQQIAAGLDFLHTHIKDVPLIHHDLKPENILVISDQVDAYVNVKIADLNMSKNRAGVDGTTGYRAPEIVSHHAMVTHDYKLDVYSFALVLVNLISHRIPFIHMNVADTSLTVRKLRPVLNWQYYFENGMVSLLPIIQACWNHQPQDRPDMKPVLNAVSSPSLQFLFSNRSLPTNSSYNPMASCAIRITEKKEHLCYAFSTTYEGSAFYTKICLYDVANNQITERSFEEFYRNKVLMQMHSHKYNVVLTLQGTNQKDELVCYMVQYSNFIGSEMNLVNRVELPRYIFLVQAMCIDDNRIYLALSTSIYIFKIDTLEEEAEIIVENDIQCMLSLGNELWVSTQPYLIEKIPSLKIRIFDKGELKQSFAIKEDMDNLTCIGQMVPTNQEKRDVHQAQQQVWCLDSSKPIVFIFDSGENKFSVGAIDLNKYLPDEAKYSHELGEKYNYKNTKICPSTNTMWISTQHGYIFIFSTGTQTQELIVTLNVFLGPIVFLTPIEIARGSMVACCGEDFVHPFYNCEEKNFYEILSSQSRDGNFNRSEEIKKLISNQRHNDRICEAPKKHNLPKKHDIVLWEAYNENIYRLVEMTKEGKFWKTEEAFSYSLSKEMLEAINLSDKDNYFLSETYRSHENAITL</sequence>
<reference evidence="7 8" key="1">
    <citation type="journal article" date="2023" name="BMC Biol.">
        <title>The compact genome of the sponge Oopsacas minuta (Hexactinellida) is lacking key metazoan core genes.</title>
        <authorList>
            <person name="Santini S."/>
            <person name="Schenkelaars Q."/>
            <person name="Jourda C."/>
            <person name="Duchesne M."/>
            <person name="Belahbib H."/>
            <person name="Rocher C."/>
            <person name="Selva M."/>
            <person name="Riesgo A."/>
            <person name="Vervoort M."/>
            <person name="Leys S.P."/>
            <person name="Kodjabachian L."/>
            <person name="Le Bivic A."/>
            <person name="Borchiellini C."/>
            <person name="Claverie J.M."/>
            <person name="Renard E."/>
        </authorList>
    </citation>
    <scope>NUCLEOTIDE SEQUENCE [LARGE SCALE GENOMIC DNA]</scope>
    <source>
        <strain evidence="7">SPO-2</strain>
    </source>
</reference>
<dbReference type="PROSITE" id="PS51450">
    <property type="entry name" value="LRR"/>
    <property type="match status" value="3"/>
</dbReference>
<dbReference type="InterPro" id="IPR032675">
    <property type="entry name" value="LRR_dom_sf"/>
</dbReference>